<gene>
    <name evidence="3" type="ORF">FA740_17360</name>
</gene>
<dbReference type="RefSeq" id="WP_136858069.1">
    <property type="nucleotide sequence ID" value="NZ_SUNH01000037.1"/>
</dbReference>
<dbReference type="PIRSF" id="PIRSF017082">
    <property type="entry name" value="YflP"/>
    <property type="match status" value="1"/>
</dbReference>
<dbReference type="Proteomes" id="UP000306223">
    <property type="component" value="Unassembled WGS sequence"/>
</dbReference>
<evidence type="ECO:0000256" key="1">
    <source>
        <dbReference type="ARBA" id="ARBA00006987"/>
    </source>
</evidence>
<evidence type="ECO:0000313" key="3">
    <source>
        <dbReference type="EMBL" id="TJZ79956.1"/>
    </source>
</evidence>
<dbReference type="CDD" id="cd07012">
    <property type="entry name" value="PBP2_Bug_TTT"/>
    <property type="match status" value="1"/>
</dbReference>
<sequence length="323" mass="33742">MKTITTAAILAMTTVLALPAVAQDYPSGNIEMVVPYPPGGGTDIPARLISDWLTRDRGWNFVVLNQPGAAGTIGLDQLSRAEADGYTIGIGQTANMAINPAMNAEVAYDPLTDFTPIIPIVTQPVGIIVPNDSPFEDFGQLVEAARADPGSLLYGTPGQGTGGHMAIARLMQQGDLEFEQVPYSGIAQAISDVMGGVVDFYVGSVPSVLPHANSGSVRLLAVTSLEPFPIIPDVPTVASFGFEGYEAQDWKAVVGPAGMPDEAVAALNAAINEALQDPTLIANFETQGSVVMGGSPEEFRAFLAREVETWAGVVEAAGLTAER</sequence>
<evidence type="ECO:0000256" key="2">
    <source>
        <dbReference type="SAM" id="SignalP"/>
    </source>
</evidence>
<dbReference type="InterPro" id="IPR042100">
    <property type="entry name" value="Bug_dom1"/>
</dbReference>
<dbReference type="OrthoDB" id="7248487at2"/>
<proteinExistence type="inferred from homology"/>
<feature type="signal peptide" evidence="2">
    <location>
        <begin position="1"/>
        <end position="22"/>
    </location>
</feature>
<reference evidence="3 4" key="1">
    <citation type="submission" date="2019-04" db="EMBL/GenBank/DDBJ databases">
        <authorList>
            <person name="Li J."/>
        </authorList>
    </citation>
    <scope>NUCLEOTIDE SEQUENCE [LARGE SCALE GENOMIC DNA]</scope>
    <source>
        <strain evidence="3 4">CCTCC AB2016182</strain>
    </source>
</reference>
<comment type="similarity">
    <text evidence="1">Belongs to the UPF0065 (bug) family.</text>
</comment>
<dbReference type="PANTHER" id="PTHR42928">
    <property type="entry name" value="TRICARBOXYLATE-BINDING PROTEIN"/>
    <property type="match status" value="1"/>
</dbReference>
<protein>
    <submittedName>
        <fullName evidence="3">Tripartite tricarboxylate transporter substrate binding protein</fullName>
    </submittedName>
</protein>
<keyword evidence="4" id="KW-1185">Reference proteome</keyword>
<comment type="caution">
    <text evidence="3">The sequence shown here is derived from an EMBL/GenBank/DDBJ whole genome shotgun (WGS) entry which is preliminary data.</text>
</comment>
<dbReference type="Gene3D" id="3.40.190.10">
    <property type="entry name" value="Periplasmic binding protein-like II"/>
    <property type="match status" value="1"/>
</dbReference>
<keyword evidence="2" id="KW-0732">Signal</keyword>
<dbReference type="Pfam" id="PF03401">
    <property type="entry name" value="TctC"/>
    <property type="match status" value="1"/>
</dbReference>
<dbReference type="EMBL" id="SUNH01000037">
    <property type="protein sequence ID" value="TJZ79956.1"/>
    <property type="molecule type" value="Genomic_DNA"/>
</dbReference>
<dbReference type="Gene3D" id="3.40.190.150">
    <property type="entry name" value="Bordetella uptake gene, domain 1"/>
    <property type="match status" value="1"/>
</dbReference>
<evidence type="ECO:0000313" key="4">
    <source>
        <dbReference type="Proteomes" id="UP000306223"/>
    </source>
</evidence>
<feature type="chain" id="PRO_5020306726" evidence="2">
    <location>
        <begin position="23"/>
        <end position="323"/>
    </location>
</feature>
<accession>A0A4U0QEX0</accession>
<dbReference type="InterPro" id="IPR005064">
    <property type="entry name" value="BUG"/>
</dbReference>
<dbReference type="AlphaFoldDB" id="A0A4U0QEX0"/>
<name>A0A4U0QEX0_9RHOB</name>
<dbReference type="PANTHER" id="PTHR42928:SF5">
    <property type="entry name" value="BLR1237 PROTEIN"/>
    <property type="match status" value="1"/>
</dbReference>
<organism evidence="3 4">
    <name type="scientific">Paracoccus hibiscisoli</name>
    <dbReference type="NCBI Taxonomy" id="2023261"/>
    <lineage>
        <taxon>Bacteria</taxon>
        <taxon>Pseudomonadati</taxon>
        <taxon>Pseudomonadota</taxon>
        <taxon>Alphaproteobacteria</taxon>
        <taxon>Rhodobacterales</taxon>
        <taxon>Paracoccaceae</taxon>
        <taxon>Paracoccus</taxon>
    </lineage>
</organism>
<dbReference type="SUPFAM" id="SSF53850">
    <property type="entry name" value="Periplasmic binding protein-like II"/>
    <property type="match status" value="1"/>
</dbReference>